<accession>A0A975GRW0</accession>
<evidence type="ECO:0000313" key="2">
    <source>
        <dbReference type="Proteomes" id="UP000663722"/>
    </source>
</evidence>
<gene>
    <name evidence="1" type="ORF">dnm_074150</name>
</gene>
<protein>
    <submittedName>
        <fullName evidence="1">Uncharacterized protein</fullName>
    </submittedName>
</protein>
<reference evidence="1" key="1">
    <citation type="journal article" date="2021" name="Microb. Physiol.">
        <title>Proteogenomic Insights into the Physiology of Marine, Sulfate-Reducing, Filamentous Desulfonema limicola and Desulfonema magnum.</title>
        <authorList>
            <person name="Schnaars V."/>
            <person name="Wohlbrand L."/>
            <person name="Scheve S."/>
            <person name="Hinrichs C."/>
            <person name="Reinhardt R."/>
            <person name="Rabus R."/>
        </authorList>
    </citation>
    <scope>NUCLEOTIDE SEQUENCE</scope>
    <source>
        <strain evidence="1">4be13</strain>
    </source>
</reference>
<dbReference type="EMBL" id="CP061800">
    <property type="protein sequence ID" value="QTA91350.1"/>
    <property type="molecule type" value="Genomic_DNA"/>
</dbReference>
<dbReference type="KEGG" id="dmm:dnm_074150"/>
<proteinExistence type="predicted"/>
<name>A0A975GRW0_9BACT</name>
<evidence type="ECO:0000313" key="1">
    <source>
        <dbReference type="EMBL" id="QTA91350.1"/>
    </source>
</evidence>
<sequence length="51" mass="6010">MLFFREHCESLTGAGRRGFQKTGKVRTPKTDSFFMKSEKRKCENRRLRGLS</sequence>
<keyword evidence="2" id="KW-1185">Reference proteome</keyword>
<dbReference type="AlphaFoldDB" id="A0A975GRW0"/>
<organism evidence="1 2">
    <name type="scientific">Desulfonema magnum</name>
    <dbReference type="NCBI Taxonomy" id="45655"/>
    <lineage>
        <taxon>Bacteria</taxon>
        <taxon>Pseudomonadati</taxon>
        <taxon>Thermodesulfobacteriota</taxon>
        <taxon>Desulfobacteria</taxon>
        <taxon>Desulfobacterales</taxon>
        <taxon>Desulfococcaceae</taxon>
        <taxon>Desulfonema</taxon>
    </lineage>
</organism>
<dbReference type="Proteomes" id="UP000663722">
    <property type="component" value="Chromosome"/>
</dbReference>